<dbReference type="Proteomes" id="UP000515498">
    <property type="component" value="Chromosome"/>
</dbReference>
<gene>
    <name evidence="1" type="ORF">HZU40_25035</name>
</gene>
<protein>
    <submittedName>
        <fullName evidence="1">Uncharacterized protein</fullName>
    </submittedName>
</protein>
<dbReference type="EMBL" id="CP059894">
    <property type="protein sequence ID" value="QNJ91437.1"/>
    <property type="molecule type" value="Genomic_DNA"/>
</dbReference>
<sequence length="150" mass="15956">MQQMMAIFDVDGPQPVTVLQADRIQAELLAARDPDGRKLPSGVNLRPAEPGVIAPTVAYHLTETEARFTLNGSSGRVEELLSRLINAAYGPGKKIVLSTGDVLTVRSCASIPQRVPTKASGGQIDTGVDGLNQMFDLTLKLMSLAIQSAQ</sequence>
<organism evidence="1 2">
    <name type="scientific">Mycolicibacterium fluoranthenivorans</name>
    <dbReference type="NCBI Taxonomy" id="258505"/>
    <lineage>
        <taxon>Bacteria</taxon>
        <taxon>Bacillati</taxon>
        <taxon>Actinomycetota</taxon>
        <taxon>Actinomycetes</taxon>
        <taxon>Mycobacteriales</taxon>
        <taxon>Mycobacteriaceae</taxon>
        <taxon>Mycolicibacterium</taxon>
    </lineage>
</organism>
<proteinExistence type="predicted"/>
<reference evidence="1 2" key="1">
    <citation type="submission" date="2020-07" db="EMBL/GenBank/DDBJ databases">
        <title>Draft genome sequence of four isobutane-metabolizing strains capable of cometabolically degrading diverse ether contaminants.</title>
        <authorList>
            <person name="Chen W."/>
            <person name="Faulkner N."/>
            <person name="Smith C."/>
            <person name="Hyman M."/>
        </authorList>
    </citation>
    <scope>NUCLEOTIDE SEQUENCE [LARGE SCALE GENOMIC DNA]</scope>
    <source>
        <strain evidence="1 2">2A</strain>
    </source>
</reference>
<dbReference type="AlphaFoldDB" id="A0A7G8PAS1"/>
<dbReference type="KEGG" id="mflu:HZU40_25035"/>
<evidence type="ECO:0000313" key="2">
    <source>
        <dbReference type="Proteomes" id="UP000515498"/>
    </source>
</evidence>
<dbReference type="RefSeq" id="WP_187096175.1">
    <property type="nucleotide sequence ID" value="NZ_CP059894.1"/>
</dbReference>
<name>A0A7G8PAS1_9MYCO</name>
<evidence type="ECO:0000313" key="1">
    <source>
        <dbReference type="EMBL" id="QNJ91437.1"/>
    </source>
</evidence>
<accession>A0A7G8PAS1</accession>